<dbReference type="EC" id="3.1.13.-" evidence="15"/>
<proteinExistence type="inferred from homology"/>
<accession>A0A9N9AQN8</accession>
<keyword evidence="12" id="KW-0539">Nucleus</keyword>
<keyword evidence="20" id="KW-1185">Reference proteome</keyword>
<evidence type="ECO:0000256" key="15">
    <source>
        <dbReference type="PIRNR" id="PIRNR037239"/>
    </source>
</evidence>
<dbReference type="InterPro" id="IPR004859">
    <property type="entry name" value="Xrn1_N"/>
</dbReference>
<feature type="region of interest" description="Disordered" evidence="17">
    <location>
        <begin position="406"/>
        <end position="435"/>
    </location>
</feature>
<dbReference type="GO" id="GO:0006397">
    <property type="term" value="P:mRNA processing"/>
    <property type="evidence" value="ECO:0007669"/>
    <property type="project" value="UniProtKB-UniRule"/>
</dbReference>
<keyword evidence="5 15" id="KW-0507">mRNA processing</keyword>
<feature type="compositionally biased region" description="Basic and acidic residues" evidence="17">
    <location>
        <begin position="121"/>
        <end position="135"/>
    </location>
</feature>
<comment type="similarity">
    <text evidence="2 15">Belongs to the 5'-3' exonuclease family. XRN2/RAT1 subfamily.</text>
</comment>
<evidence type="ECO:0000256" key="8">
    <source>
        <dbReference type="ARBA" id="ARBA00022839"/>
    </source>
</evidence>
<dbReference type="GO" id="GO:0004534">
    <property type="term" value="F:5'-3' RNA exonuclease activity"/>
    <property type="evidence" value="ECO:0007669"/>
    <property type="project" value="UniProtKB-UniRule"/>
</dbReference>
<comment type="subcellular location">
    <subcellularLocation>
        <location evidence="1">Nucleus</location>
    </subcellularLocation>
</comment>
<gene>
    <name evidence="19" type="ORF">DERYTH_LOCUS4727</name>
</gene>
<evidence type="ECO:0000256" key="13">
    <source>
        <dbReference type="ARBA" id="ARBA00046137"/>
    </source>
</evidence>
<dbReference type="PROSITE" id="PS50158">
    <property type="entry name" value="ZF_CCHC"/>
    <property type="match status" value="1"/>
</dbReference>
<protein>
    <recommendedName>
        <fullName evidence="15">5'-3' exoribonuclease</fullName>
        <ecNumber evidence="15">3.1.13.-</ecNumber>
    </recommendedName>
</protein>
<keyword evidence="4" id="KW-0698">rRNA processing</keyword>
<comment type="function">
    <text evidence="13">Possesses 5'-&gt;3' exoribonuclease activity. Required for the processing of nuclear mRNA and rRNA precursors. May promote the termination of transcription by RNA polymerase II. Essential for vegetative cell growth and chromosome segregation.</text>
</comment>
<keyword evidence="16" id="KW-0863">Zinc-finger</keyword>
<dbReference type="InterPro" id="IPR041412">
    <property type="entry name" value="Xrn1_helical"/>
</dbReference>
<evidence type="ECO:0000256" key="6">
    <source>
        <dbReference type="ARBA" id="ARBA00022722"/>
    </source>
</evidence>
<dbReference type="Gene3D" id="3.40.50.12390">
    <property type="match status" value="2"/>
</dbReference>
<feature type="region of interest" description="Disordered" evidence="17">
    <location>
        <begin position="112"/>
        <end position="135"/>
    </location>
</feature>
<evidence type="ECO:0000259" key="18">
    <source>
        <dbReference type="PROSITE" id="PS50158"/>
    </source>
</evidence>
<dbReference type="FunFam" id="3.40.50.12390:FF:000003">
    <property type="entry name" value="5'-3' exoribonuclease"/>
    <property type="match status" value="1"/>
</dbReference>
<dbReference type="GO" id="GO:0003723">
    <property type="term" value="F:RNA binding"/>
    <property type="evidence" value="ECO:0007669"/>
    <property type="project" value="TreeGrafter"/>
</dbReference>
<dbReference type="InterPro" id="IPR027073">
    <property type="entry name" value="5_3_exoribonuclease"/>
</dbReference>
<keyword evidence="16" id="KW-0862">Zinc</keyword>
<evidence type="ECO:0000313" key="19">
    <source>
        <dbReference type="EMBL" id="CAG8539358.1"/>
    </source>
</evidence>
<organism evidence="19 20">
    <name type="scientific">Dentiscutata erythropus</name>
    <dbReference type="NCBI Taxonomy" id="1348616"/>
    <lineage>
        <taxon>Eukaryota</taxon>
        <taxon>Fungi</taxon>
        <taxon>Fungi incertae sedis</taxon>
        <taxon>Mucoromycota</taxon>
        <taxon>Glomeromycotina</taxon>
        <taxon>Glomeromycetes</taxon>
        <taxon>Diversisporales</taxon>
        <taxon>Gigasporaceae</taxon>
        <taxon>Dentiscutata</taxon>
    </lineage>
</organism>
<evidence type="ECO:0000256" key="16">
    <source>
        <dbReference type="PROSITE-ProRule" id="PRU00047"/>
    </source>
</evidence>
<evidence type="ECO:0000256" key="7">
    <source>
        <dbReference type="ARBA" id="ARBA00022801"/>
    </source>
</evidence>
<evidence type="ECO:0000256" key="4">
    <source>
        <dbReference type="ARBA" id="ARBA00022552"/>
    </source>
</evidence>
<keyword evidence="3" id="KW-0806">Transcription termination</keyword>
<dbReference type="InterPro" id="IPR001878">
    <property type="entry name" value="Znf_CCHC"/>
</dbReference>
<dbReference type="SMART" id="SM00343">
    <property type="entry name" value="ZnF_C2HC"/>
    <property type="match status" value="1"/>
</dbReference>
<dbReference type="InterPro" id="IPR017151">
    <property type="entry name" value="Xrn2/3/4"/>
</dbReference>
<dbReference type="Pfam" id="PF03159">
    <property type="entry name" value="XRN_N"/>
    <property type="match status" value="1"/>
</dbReference>
<feature type="compositionally biased region" description="Polar residues" evidence="17">
    <location>
        <begin position="808"/>
        <end position="821"/>
    </location>
</feature>
<keyword evidence="16" id="KW-0479">Metal-binding</keyword>
<feature type="domain" description="CCHC-type" evidence="18">
    <location>
        <begin position="263"/>
        <end position="277"/>
    </location>
</feature>
<dbReference type="GO" id="GO:0006364">
    <property type="term" value="P:rRNA processing"/>
    <property type="evidence" value="ECO:0007669"/>
    <property type="project" value="UniProtKB-KW"/>
</dbReference>
<feature type="compositionally biased region" description="Basic and acidic residues" evidence="17">
    <location>
        <begin position="822"/>
        <end position="831"/>
    </location>
</feature>
<evidence type="ECO:0000256" key="12">
    <source>
        <dbReference type="ARBA" id="ARBA00023242"/>
    </source>
</evidence>
<dbReference type="FunFam" id="3.40.50.12390:FF:000005">
    <property type="entry name" value="5'-3' exoribonuclease 2"/>
    <property type="match status" value="1"/>
</dbReference>
<dbReference type="PANTHER" id="PTHR12341">
    <property type="entry name" value="5'-&gt;3' EXORIBONUCLEASE"/>
    <property type="match status" value="1"/>
</dbReference>
<evidence type="ECO:0000256" key="11">
    <source>
        <dbReference type="ARBA" id="ARBA00023163"/>
    </source>
</evidence>
<dbReference type="AlphaFoldDB" id="A0A9N9AQN8"/>
<dbReference type="FunFam" id="1.25.40.1050:FF:000002">
    <property type="entry name" value="5'-3' exoribonuclease"/>
    <property type="match status" value="1"/>
</dbReference>
<comment type="caution">
    <text evidence="19">The sequence shown here is derived from an EMBL/GenBank/DDBJ whole genome shotgun (WGS) entry which is preliminary data.</text>
</comment>
<reference evidence="19" key="1">
    <citation type="submission" date="2021-06" db="EMBL/GenBank/DDBJ databases">
        <authorList>
            <person name="Kallberg Y."/>
            <person name="Tangrot J."/>
            <person name="Rosling A."/>
        </authorList>
    </citation>
    <scope>NUCLEOTIDE SEQUENCE</scope>
    <source>
        <strain evidence="19">MA453B</strain>
    </source>
</reference>
<evidence type="ECO:0000256" key="2">
    <source>
        <dbReference type="ARBA" id="ARBA00006994"/>
    </source>
</evidence>
<dbReference type="GO" id="GO:0008270">
    <property type="term" value="F:zinc ion binding"/>
    <property type="evidence" value="ECO:0007669"/>
    <property type="project" value="UniProtKB-KW"/>
</dbReference>
<dbReference type="EMBL" id="CAJVPY010001859">
    <property type="protein sequence ID" value="CAG8539358.1"/>
    <property type="molecule type" value="Genomic_DNA"/>
</dbReference>
<evidence type="ECO:0000256" key="9">
    <source>
        <dbReference type="ARBA" id="ARBA00023015"/>
    </source>
</evidence>
<keyword evidence="7 15" id="KW-0378">Hydrolase</keyword>
<keyword evidence="6 15" id="KW-0540">Nuclease</keyword>
<evidence type="ECO:0000256" key="1">
    <source>
        <dbReference type="ARBA" id="ARBA00004123"/>
    </source>
</evidence>
<keyword evidence="11" id="KW-0804">Transcription</keyword>
<keyword evidence="10" id="KW-0175">Coiled coil</keyword>
<dbReference type="Proteomes" id="UP000789405">
    <property type="component" value="Unassembled WGS sequence"/>
</dbReference>
<dbReference type="GO" id="GO:0000956">
    <property type="term" value="P:nuclear-transcribed mRNA catabolic process"/>
    <property type="evidence" value="ECO:0007669"/>
    <property type="project" value="TreeGrafter"/>
</dbReference>
<evidence type="ECO:0000256" key="3">
    <source>
        <dbReference type="ARBA" id="ARBA00022472"/>
    </source>
</evidence>
<evidence type="ECO:0000256" key="5">
    <source>
        <dbReference type="ARBA" id="ARBA00022664"/>
    </source>
</evidence>
<dbReference type="PANTHER" id="PTHR12341:SF41">
    <property type="entry name" value="5'-3' EXORIBONUCLEASE 2"/>
    <property type="match status" value="1"/>
</dbReference>
<dbReference type="OrthoDB" id="372487at2759"/>
<dbReference type="Pfam" id="PF17846">
    <property type="entry name" value="XRN_M"/>
    <property type="match status" value="1"/>
</dbReference>
<comment type="function">
    <text evidence="15">Possesses 5'-&gt;3' exoribonuclease activity. May promote termination of transcription by RNA polymerase II.</text>
</comment>
<evidence type="ECO:0000256" key="17">
    <source>
        <dbReference type="SAM" id="MobiDB-lite"/>
    </source>
</evidence>
<sequence length="831" mass="95134">MGVPALFRWLSKKYPKIIEKVVEELPVDVHGVEIPVDISKPNPNNVEYDNLYLDMNGIIHPCCHPDSKPAPETEDDMMIEIFKYTERIIAIVRPRKVLYLAIDGVAPRAKMNQQRSRRFRTAQEDRIRNEERSKEIEASGAPIDEELIQKKGFDSNCITPGTPFMANLAKCLRYWIAEKLNYDEGWKNLKVILSDANVPGEGEHKIMDFIRGQRSSPYHDPNTRHVIYGLDADLIMLSLSTHEPHFKVLREDVFFSDGSFKGCFICGRMDHMANQCRVDLVTTRSKSKDEGKILNYNKPYVLLNVETLREYLAVELREPSMPWPFNLENAIDDWVFLCFFVGNDFLPHLPSLEIREGAIDTLISIWKRCLPIMRGYLTNCGNANLKRMQYLVTELGKMEDEIFIRRHRDQQRRTSQPAPKRRRINDKYSPTGASGLDHLPVGMPLLPVKGLDSQVRARTNQDVVVNRQALRMANLSAAQLLKAELSGIEPSVHTATSNEAPTEHLSTLQSFQTTIDTPMTQLTTETPEVVADNTDTFISSHSVGIKRKSEFSDDNSQETYIETKDKNEIETPIQAVPSDDAEQEDPVRLWEPGFKERYYKDKFDVEVSNEQFHEFRSNIVRSYIEGLCWGVPSWKWYYPYHYSPFASDFVNIGDLQINFELGEPFKPFEQLMGVLPAASKEHLPVPFHKLMTSQDSEIIDFYPNDFAIDLNGKRYAWQGVVLLPFIEESRLLKAVESVYPHLEADEIARNTLGSEILCFSNKHKLYEGLCILLYSLKNDGKPVALDPMISDKLVGFVKRDPNCIPDSTFGTPLPNKNTQDIVNDKSLSENK</sequence>
<feature type="region of interest" description="Disordered" evidence="17">
    <location>
        <begin position="807"/>
        <end position="831"/>
    </location>
</feature>
<evidence type="ECO:0000256" key="10">
    <source>
        <dbReference type="ARBA" id="ARBA00023054"/>
    </source>
</evidence>
<evidence type="ECO:0000313" key="20">
    <source>
        <dbReference type="Proteomes" id="UP000789405"/>
    </source>
</evidence>
<dbReference type="GO" id="GO:0005634">
    <property type="term" value="C:nucleus"/>
    <property type="evidence" value="ECO:0007669"/>
    <property type="project" value="UniProtKB-SubCell"/>
</dbReference>
<dbReference type="GO" id="GO:0006353">
    <property type="term" value="P:DNA-templated transcription termination"/>
    <property type="evidence" value="ECO:0007669"/>
    <property type="project" value="UniProtKB-KW"/>
</dbReference>
<evidence type="ECO:0000256" key="14">
    <source>
        <dbReference type="ARBA" id="ARBA00046943"/>
    </source>
</evidence>
<comment type="subunit">
    <text evidence="14">Interacts with RAI1; the interaction is direct, stabilizes RAT1 protein structure and may stimulate its exoribonuclease activity. The interaction also stimulates RAI1 pyrophosphohydrolase activity, probably by recruiting it to mRNA substrates.</text>
</comment>
<keyword evidence="9" id="KW-0805">Transcription regulation</keyword>
<dbReference type="PIRSF" id="PIRSF037239">
    <property type="entry name" value="Exonuclease_Xrn2"/>
    <property type="match status" value="1"/>
</dbReference>
<dbReference type="Gene3D" id="1.25.40.1050">
    <property type="match status" value="1"/>
</dbReference>
<keyword evidence="8 15" id="KW-0269">Exonuclease</keyword>
<dbReference type="CDD" id="cd18673">
    <property type="entry name" value="PIN_XRN1-2-like"/>
    <property type="match status" value="1"/>
</dbReference>
<name>A0A9N9AQN8_9GLOM</name>